<sequence>MEVRYGDPDLRALCESDRDLRRKYGSECAKKIRTRLQALRVADSIDDLMQMPGHCHPLKGDYYEDCYAFRLHGAMRLIFRPMTDEERAAEGIPDVQTALVVEIINYHCG</sequence>
<dbReference type="Proteomes" id="UP001595872">
    <property type="component" value="Unassembled WGS sequence"/>
</dbReference>
<gene>
    <name evidence="1" type="ORF">ACFPCY_36300</name>
</gene>
<dbReference type="RefSeq" id="WP_378263099.1">
    <property type="nucleotide sequence ID" value="NZ_JBHSIT010000013.1"/>
</dbReference>
<dbReference type="EMBL" id="JBHSIT010000013">
    <property type="protein sequence ID" value="MFC4912809.1"/>
    <property type="molecule type" value="Genomic_DNA"/>
</dbReference>
<reference evidence="2" key="1">
    <citation type="journal article" date="2019" name="Int. J. Syst. Evol. Microbiol.">
        <title>The Global Catalogue of Microorganisms (GCM) 10K type strain sequencing project: providing services to taxonomists for standard genome sequencing and annotation.</title>
        <authorList>
            <consortium name="The Broad Institute Genomics Platform"/>
            <consortium name="The Broad Institute Genome Sequencing Center for Infectious Disease"/>
            <person name="Wu L."/>
            <person name="Ma J."/>
        </authorList>
    </citation>
    <scope>NUCLEOTIDE SEQUENCE [LARGE SCALE GENOMIC DNA]</scope>
    <source>
        <strain evidence="2">KLKA75</strain>
    </source>
</reference>
<name>A0ABV9UAF0_9ACTN</name>
<dbReference type="InterPro" id="IPR035093">
    <property type="entry name" value="RelE/ParE_toxin_dom_sf"/>
</dbReference>
<protein>
    <submittedName>
        <fullName evidence="1">Type II toxin-antitoxin system RelE/ParE family toxin</fullName>
    </submittedName>
</protein>
<proteinExistence type="predicted"/>
<comment type="caution">
    <text evidence="1">The sequence shown here is derived from an EMBL/GenBank/DDBJ whole genome shotgun (WGS) entry which is preliminary data.</text>
</comment>
<organism evidence="1 2">
    <name type="scientific">Actinomadura gamaensis</name>
    <dbReference type="NCBI Taxonomy" id="1763541"/>
    <lineage>
        <taxon>Bacteria</taxon>
        <taxon>Bacillati</taxon>
        <taxon>Actinomycetota</taxon>
        <taxon>Actinomycetes</taxon>
        <taxon>Streptosporangiales</taxon>
        <taxon>Thermomonosporaceae</taxon>
        <taxon>Actinomadura</taxon>
    </lineage>
</organism>
<dbReference type="SUPFAM" id="SSF143011">
    <property type="entry name" value="RelE-like"/>
    <property type="match status" value="1"/>
</dbReference>
<keyword evidence="2" id="KW-1185">Reference proteome</keyword>
<dbReference type="Gene3D" id="3.30.2310.20">
    <property type="entry name" value="RelE-like"/>
    <property type="match status" value="1"/>
</dbReference>
<evidence type="ECO:0000313" key="1">
    <source>
        <dbReference type="EMBL" id="MFC4912809.1"/>
    </source>
</evidence>
<evidence type="ECO:0000313" key="2">
    <source>
        <dbReference type="Proteomes" id="UP001595872"/>
    </source>
</evidence>
<accession>A0ABV9UAF0</accession>